<dbReference type="Gramene" id="rna1146">
    <property type="protein sequence ID" value="RHN77669.1"/>
    <property type="gene ID" value="gene1146"/>
</dbReference>
<evidence type="ECO:0000313" key="2">
    <source>
        <dbReference type="Proteomes" id="UP000265566"/>
    </source>
</evidence>
<dbReference type="AlphaFoldDB" id="A0A396JHG7"/>
<comment type="caution">
    <text evidence="1">The sequence shown here is derived from an EMBL/GenBank/DDBJ whole genome shotgun (WGS) entry which is preliminary data.</text>
</comment>
<dbReference type="EMBL" id="PSQE01000001">
    <property type="protein sequence ID" value="RHN77669.1"/>
    <property type="molecule type" value="Genomic_DNA"/>
</dbReference>
<organism evidence="1 2">
    <name type="scientific">Medicago truncatula</name>
    <name type="common">Barrel medic</name>
    <name type="synonym">Medicago tribuloides</name>
    <dbReference type="NCBI Taxonomy" id="3880"/>
    <lineage>
        <taxon>Eukaryota</taxon>
        <taxon>Viridiplantae</taxon>
        <taxon>Streptophyta</taxon>
        <taxon>Embryophyta</taxon>
        <taxon>Tracheophyta</taxon>
        <taxon>Spermatophyta</taxon>
        <taxon>Magnoliopsida</taxon>
        <taxon>eudicotyledons</taxon>
        <taxon>Gunneridae</taxon>
        <taxon>Pentapetalae</taxon>
        <taxon>rosids</taxon>
        <taxon>fabids</taxon>
        <taxon>Fabales</taxon>
        <taxon>Fabaceae</taxon>
        <taxon>Papilionoideae</taxon>
        <taxon>50 kb inversion clade</taxon>
        <taxon>NPAAA clade</taxon>
        <taxon>Hologalegina</taxon>
        <taxon>IRL clade</taxon>
        <taxon>Trifolieae</taxon>
        <taxon>Medicago</taxon>
    </lineage>
</organism>
<protein>
    <submittedName>
        <fullName evidence="1">Uncharacterized protein</fullName>
    </submittedName>
</protein>
<dbReference type="Proteomes" id="UP000265566">
    <property type="component" value="Chromosome 1"/>
</dbReference>
<accession>A0A396JHG7</accession>
<evidence type="ECO:0000313" key="1">
    <source>
        <dbReference type="EMBL" id="RHN77669.1"/>
    </source>
</evidence>
<proteinExistence type="predicted"/>
<sequence length="149" mass="17449">MGDRESCNSRALINCGWSRGRIESLKIEVYNEILGRLKELNVSEATLPYFEDELWGHFNSLPTRYALEMNVEKAKDVLMHKRLQHMARTISSTPAIEVRLLQVIYANFMVPTTNYPNDHGINIFHAGSFYFWCTFEQILSFQLTKRNHY</sequence>
<gene>
    <name evidence="1" type="ORF">MtrunA17_Chr1g0157241</name>
</gene>
<name>A0A396JHG7_MEDTR</name>
<reference evidence="2" key="1">
    <citation type="journal article" date="2018" name="Nat. Plants">
        <title>Whole-genome landscape of Medicago truncatula symbiotic genes.</title>
        <authorList>
            <person name="Pecrix Y."/>
            <person name="Staton S.E."/>
            <person name="Sallet E."/>
            <person name="Lelandais-Briere C."/>
            <person name="Moreau S."/>
            <person name="Carrere S."/>
            <person name="Blein T."/>
            <person name="Jardinaud M.F."/>
            <person name="Latrasse D."/>
            <person name="Zouine M."/>
            <person name="Zahm M."/>
            <person name="Kreplak J."/>
            <person name="Mayjonade B."/>
            <person name="Satge C."/>
            <person name="Perez M."/>
            <person name="Cauet S."/>
            <person name="Marande W."/>
            <person name="Chantry-Darmon C."/>
            <person name="Lopez-Roques C."/>
            <person name="Bouchez O."/>
            <person name="Berard A."/>
            <person name="Debelle F."/>
            <person name="Munos S."/>
            <person name="Bendahmane A."/>
            <person name="Berges H."/>
            <person name="Niebel A."/>
            <person name="Buitink J."/>
            <person name="Frugier F."/>
            <person name="Benhamed M."/>
            <person name="Crespi M."/>
            <person name="Gouzy J."/>
            <person name="Gamas P."/>
        </authorList>
    </citation>
    <scope>NUCLEOTIDE SEQUENCE [LARGE SCALE GENOMIC DNA]</scope>
    <source>
        <strain evidence="2">cv. Jemalong A17</strain>
    </source>
</reference>